<organism evidence="2 3">
    <name type="scientific">Victivallis vadensis</name>
    <dbReference type="NCBI Taxonomy" id="172901"/>
    <lineage>
        <taxon>Bacteria</taxon>
        <taxon>Pseudomonadati</taxon>
        <taxon>Lentisphaerota</taxon>
        <taxon>Lentisphaeria</taxon>
        <taxon>Victivallales</taxon>
        <taxon>Victivallaceae</taxon>
        <taxon>Victivallis</taxon>
    </lineage>
</organism>
<dbReference type="CDD" id="cd18722">
    <property type="entry name" value="PIN_NicB-like"/>
    <property type="match status" value="1"/>
</dbReference>
<protein>
    <submittedName>
        <fullName evidence="2">NYN domain-containing protein</fullName>
    </submittedName>
</protein>
<name>A0A848B9D3_9BACT</name>
<evidence type="ECO:0000259" key="1">
    <source>
        <dbReference type="Pfam" id="PF01936"/>
    </source>
</evidence>
<dbReference type="AlphaFoldDB" id="A0A848B9D3"/>
<dbReference type="RefSeq" id="WP_168964257.1">
    <property type="nucleotide sequence ID" value="NZ_JABAEW010000109.1"/>
</dbReference>
<evidence type="ECO:0000313" key="2">
    <source>
        <dbReference type="EMBL" id="NMD89356.1"/>
    </source>
</evidence>
<accession>A0A848B9D3</accession>
<dbReference type="Proteomes" id="UP000576225">
    <property type="component" value="Unassembled WGS sequence"/>
</dbReference>
<reference evidence="2 3" key="1">
    <citation type="submission" date="2020-04" db="EMBL/GenBank/DDBJ databases">
        <authorList>
            <person name="Hitch T.C.A."/>
            <person name="Wylensek D."/>
            <person name="Clavel T."/>
        </authorList>
    </citation>
    <scope>NUCLEOTIDE SEQUENCE [LARGE SCALE GENOMIC DNA]</scope>
    <source>
        <strain evidence="2 3">COR2-253-APC-1A</strain>
    </source>
</reference>
<comment type="caution">
    <text evidence="2">The sequence shown here is derived from an EMBL/GenBank/DDBJ whole genome shotgun (WGS) entry which is preliminary data.</text>
</comment>
<evidence type="ECO:0000313" key="3">
    <source>
        <dbReference type="Proteomes" id="UP000576225"/>
    </source>
</evidence>
<dbReference type="Gene3D" id="3.40.50.1010">
    <property type="entry name" value="5'-nuclease"/>
    <property type="match status" value="1"/>
</dbReference>
<gene>
    <name evidence="2" type="ORF">HF882_22480</name>
</gene>
<dbReference type="GO" id="GO:0004540">
    <property type="term" value="F:RNA nuclease activity"/>
    <property type="evidence" value="ECO:0007669"/>
    <property type="project" value="InterPro"/>
</dbReference>
<dbReference type="EMBL" id="JABAEW010000109">
    <property type="protein sequence ID" value="NMD89356.1"/>
    <property type="molecule type" value="Genomic_DNA"/>
</dbReference>
<dbReference type="Pfam" id="PF01936">
    <property type="entry name" value="NYN"/>
    <property type="match status" value="1"/>
</dbReference>
<proteinExistence type="predicted"/>
<dbReference type="InterPro" id="IPR021139">
    <property type="entry name" value="NYN"/>
</dbReference>
<feature type="domain" description="NYN" evidence="1">
    <location>
        <begin position="146"/>
        <end position="221"/>
    </location>
</feature>
<sequence length="242" mass="27300">MNRKSSAMVVGDCKRGVSGETGYPAIFYQTAIMVDAGWMTKVLQKKLGLKRYLTADEMYQAITSVLQADEFLYRLYYYDSAPFDGTKTNPISKQETDFSKSPVCAGRSNFFSQFVQLPCVALRLGTLNFRGWTLAPAFERRLIEEHKTPVEISENDIRANFEQKGVDMRIGIDIASLAYKRFVQRIILFSGDTDMIPAMKLARTEGVQLVVIRIGSSLPENILRHADLCRELKWELSGASAK</sequence>